<comment type="similarity">
    <text evidence="1">Belongs to the class I-like SAM-binding methyltransferase superfamily. RNA methyltransferase RlmE family.</text>
</comment>
<dbReference type="OrthoDB" id="20105at2759"/>
<name>A0A1E4TJ28_9ASCO</name>
<dbReference type="Pfam" id="PF01728">
    <property type="entry name" value="FtsJ"/>
    <property type="match status" value="1"/>
</dbReference>
<dbReference type="InterPro" id="IPR015507">
    <property type="entry name" value="rRNA-MeTfrase_E"/>
</dbReference>
<evidence type="ECO:0000313" key="10">
    <source>
        <dbReference type="Proteomes" id="UP000095023"/>
    </source>
</evidence>
<feature type="domain" description="Ribosomal RNA methyltransferase FtsJ" evidence="8">
    <location>
        <begin position="31"/>
        <end position="282"/>
    </location>
</feature>
<dbReference type="PANTHER" id="PTHR10920:SF18">
    <property type="entry name" value="RRNA METHYLTRANSFERASE 2, MITOCHONDRIAL"/>
    <property type="match status" value="1"/>
</dbReference>
<proteinExistence type="inferred from homology"/>
<dbReference type="GO" id="GO:0008650">
    <property type="term" value="F:rRNA (uridine-2'-O-)-methyltransferase activity"/>
    <property type="evidence" value="ECO:0007669"/>
    <property type="project" value="TreeGrafter"/>
</dbReference>
<feature type="active site" description="Proton acceptor" evidence="7">
    <location>
        <position position="240"/>
    </location>
</feature>
<evidence type="ECO:0000256" key="6">
    <source>
        <dbReference type="ARBA" id="ARBA00041184"/>
    </source>
</evidence>
<evidence type="ECO:0000256" key="1">
    <source>
        <dbReference type="ARBA" id="ARBA00009258"/>
    </source>
</evidence>
<dbReference type="InterPro" id="IPR029063">
    <property type="entry name" value="SAM-dependent_MTases_sf"/>
</dbReference>
<dbReference type="PIRSF" id="PIRSF005461">
    <property type="entry name" value="23S_rRNA_mtase"/>
    <property type="match status" value="1"/>
</dbReference>
<dbReference type="HAMAP" id="MF_01547">
    <property type="entry name" value="RNA_methyltr_E"/>
    <property type="match status" value="1"/>
</dbReference>
<accession>A0A1E4TJ28</accession>
<feature type="non-terminal residue" evidence="9">
    <location>
        <position position="1"/>
    </location>
</feature>
<dbReference type="Proteomes" id="UP000095023">
    <property type="component" value="Unassembled WGS sequence"/>
</dbReference>
<evidence type="ECO:0000313" key="9">
    <source>
        <dbReference type="EMBL" id="ODV91765.1"/>
    </source>
</evidence>
<dbReference type="InterPro" id="IPR050082">
    <property type="entry name" value="RNA_methyltr_RlmE"/>
</dbReference>
<gene>
    <name evidence="9" type="ORF">CANCADRAFT_16771</name>
</gene>
<evidence type="ECO:0000256" key="4">
    <source>
        <dbReference type="ARBA" id="ARBA00022679"/>
    </source>
</evidence>
<dbReference type="InterPro" id="IPR002877">
    <property type="entry name" value="RNA_MeTrfase_FtsJ_dom"/>
</dbReference>
<evidence type="ECO:0000259" key="8">
    <source>
        <dbReference type="Pfam" id="PF01728"/>
    </source>
</evidence>
<evidence type="ECO:0000256" key="3">
    <source>
        <dbReference type="ARBA" id="ARBA00022603"/>
    </source>
</evidence>
<keyword evidence="10" id="KW-1185">Reference proteome</keyword>
<dbReference type="Gene3D" id="3.40.50.150">
    <property type="entry name" value="Vaccinia Virus protein VP39"/>
    <property type="match status" value="1"/>
</dbReference>
<reference evidence="10" key="1">
    <citation type="submission" date="2016-02" db="EMBL/GenBank/DDBJ databases">
        <title>Comparative genomics of biotechnologically important yeasts.</title>
        <authorList>
            <consortium name="DOE Joint Genome Institute"/>
            <person name="Riley R."/>
            <person name="Haridas S."/>
            <person name="Wolfe K.H."/>
            <person name="Lopes M.R."/>
            <person name="Hittinger C.T."/>
            <person name="Goker M."/>
            <person name="Salamov A."/>
            <person name="Wisecaver J."/>
            <person name="Long T.M."/>
            <person name="Aerts A.L."/>
            <person name="Barry K."/>
            <person name="Choi C."/>
            <person name="Clum A."/>
            <person name="Coughlan A.Y."/>
            <person name="Deshpande S."/>
            <person name="Douglass A.P."/>
            <person name="Hanson S.J."/>
            <person name="Klenk H.-P."/>
            <person name="Labutti K."/>
            <person name="Lapidus A."/>
            <person name="Lindquist E."/>
            <person name="Lipzen A."/>
            <person name="Meier-Kolthoff J.P."/>
            <person name="Ohm R.A."/>
            <person name="Otillar R.P."/>
            <person name="Pangilinan J."/>
            <person name="Peng Y."/>
            <person name="Rokas A."/>
            <person name="Rosa C.A."/>
            <person name="Scheuner C."/>
            <person name="Sibirny A.A."/>
            <person name="Slot J.C."/>
            <person name="Stielow J.B."/>
            <person name="Sun H."/>
            <person name="Kurtzman C.P."/>
            <person name="Blackwell M."/>
            <person name="Jeffries T.W."/>
            <person name="Grigoriev I.V."/>
        </authorList>
    </citation>
    <scope>NUCLEOTIDE SEQUENCE [LARGE SCALE GENOMIC DNA]</scope>
    <source>
        <strain evidence="10">NRRL Y-17796</strain>
    </source>
</reference>
<evidence type="ECO:0000256" key="5">
    <source>
        <dbReference type="ARBA" id="ARBA00022691"/>
    </source>
</evidence>
<dbReference type="AlphaFoldDB" id="A0A1E4TJ28"/>
<keyword evidence="5 7" id="KW-0949">S-adenosyl-L-methionine</keyword>
<organism evidence="9 10">
    <name type="scientific">Tortispora caseinolytica NRRL Y-17796</name>
    <dbReference type="NCBI Taxonomy" id="767744"/>
    <lineage>
        <taxon>Eukaryota</taxon>
        <taxon>Fungi</taxon>
        <taxon>Dikarya</taxon>
        <taxon>Ascomycota</taxon>
        <taxon>Saccharomycotina</taxon>
        <taxon>Trigonopsidomycetes</taxon>
        <taxon>Trigonopsidales</taxon>
        <taxon>Trigonopsidaceae</taxon>
        <taxon>Tortispora</taxon>
    </lineage>
</organism>
<keyword evidence="4" id="KW-0808">Transferase</keyword>
<evidence type="ECO:0000256" key="7">
    <source>
        <dbReference type="PIRSR" id="PIRSR005461-1"/>
    </source>
</evidence>
<feature type="non-terminal residue" evidence="9">
    <location>
        <position position="293"/>
    </location>
</feature>
<keyword evidence="3" id="KW-0489">Methyltransferase</keyword>
<dbReference type="GO" id="GO:0005739">
    <property type="term" value="C:mitochondrion"/>
    <property type="evidence" value="ECO:0007669"/>
    <property type="project" value="TreeGrafter"/>
</dbReference>
<evidence type="ECO:0000256" key="2">
    <source>
        <dbReference type="ARBA" id="ARBA00022552"/>
    </source>
</evidence>
<protein>
    <recommendedName>
        <fullName evidence="6">rRNA methyltransferase 2, mitochondrial</fullName>
    </recommendedName>
</protein>
<dbReference type="PANTHER" id="PTHR10920">
    <property type="entry name" value="RIBOSOMAL RNA METHYLTRANSFERASE"/>
    <property type="match status" value="1"/>
</dbReference>
<sequence>VKRRPKSKSSAQWLERQDNDFFVSQAQLQGYRSRAAFKLLQINDKYSIFKPGQIVVDLGYSPGAWSQVALEKTNPGGHIVGVDLIAADPPPGVSAIQGDMLSSETHRRLKSHLAKFIESRQGEPTEEASEEPVVTEEIVPKRRRVPKGKTLEEVLAEEKRLEELAKNQVVDIVLSDMCEPIVSSMDSSDFYTRTYIDSVKRLQSTSGIRFQDHAYSVELCYAALLFVIDTLKVGGHFVCKYYAGEEDKEMKKVFSRAFKKVHRVKPESSRSKSREIYLVCLHRKPAATRQTVF</sequence>
<keyword evidence="2" id="KW-0698">rRNA processing</keyword>
<dbReference type="SUPFAM" id="SSF53335">
    <property type="entry name" value="S-adenosyl-L-methionine-dependent methyltransferases"/>
    <property type="match status" value="1"/>
</dbReference>
<dbReference type="EMBL" id="KV453841">
    <property type="protein sequence ID" value="ODV91765.1"/>
    <property type="molecule type" value="Genomic_DNA"/>
</dbReference>